<evidence type="ECO:0000256" key="10">
    <source>
        <dbReference type="ARBA" id="ARBA00030685"/>
    </source>
</evidence>
<keyword evidence="9" id="KW-0627">Porphyrin biosynthesis</keyword>
<evidence type="ECO:0000256" key="8">
    <source>
        <dbReference type="ARBA" id="ARBA00023133"/>
    </source>
</evidence>
<comment type="catalytic activity">
    <reaction evidence="12">
        <text>4 porphobilinogen + H2O = hydroxymethylbilane + 4 NH4(+)</text>
        <dbReference type="Rhea" id="RHEA:13185"/>
        <dbReference type="ChEBI" id="CHEBI:15377"/>
        <dbReference type="ChEBI" id="CHEBI:28938"/>
        <dbReference type="ChEBI" id="CHEBI:57845"/>
        <dbReference type="ChEBI" id="CHEBI:58126"/>
        <dbReference type="EC" id="2.5.1.61"/>
    </reaction>
</comment>
<dbReference type="GO" id="GO:0005737">
    <property type="term" value="C:cytoplasm"/>
    <property type="evidence" value="ECO:0007669"/>
    <property type="project" value="TreeGrafter"/>
</dbReference>
<sequence length="396" mass="42905">MTTEPNFNPASTIPEPQSDTGPSTQKVTIGTRSSVLALVQTNEVEKALKQAWPDQHYAVHSMKTLGDRDKVTPLPEFNAKSLWTKDLEVLLLDGTLDMIVHSLKDMPTQLPQTLTLGAIPSRHDPRDALIISPRLSSTHTTLSSLPTGSLIGTSSVRRSAQLRRAYPHLRIADIRGNIDTRLAKLDAADSEFAALILAAAGLARIGREARITAYLSSREGGMLHAVGQGGLGVEVRVGDERVGRLVQGIVCERTMRACLAERSLMRTLEGGCSVPIGVETEWVGRKKGAGAAPGFRAGVGVGAKPAREYGADGKAVEEKREEDEEEETDELVMRAIVVSVDGTEAVEAEMTRRVTNREEADQLGWDIARVLVEKGADKILEKINLNRNIIEQQGEA</sequence>
<name>A0A6A6HLX5_VIRVR</name>
<proteinExistence type="inferred from homology"/>
<dbReference type="InterPro" id="IPR022418">
    <property type="entry name" value="Porphobilinogen_deaminase_C"/>
</dbReference>
<evidence type="ECO:0000256" key="11">
    <source>
        <dbReference type="ARBA" id="ARBA00033064"/>
    </source>
</evidence>
<accession>A0A6A6HLX5</accession>
<dbReference type="Pfam" id="PF03900">
    <property type="entry name" value="Porphobil_deamC"/>
    <property type="match status" value="1"/>
</dbReference>
<gene>
    <name evidence="16" type="ORF">EV356DRAFT_528749</name>
</gene>
<dbReference type="PANTHER" id="PTHR11557">
    <property type="entry name" value="PORPHOBILINOGEN DEAMINASE"/>
    <property type="match status" value="1"/>
</dbReference>
<dbReference type="GO" id="GO:0004418">
    <property type="term" value="F:hydroxymethylbilane synthase activity"/>
    <property type="evidence" value="ECO:0007669"/>
    <property type="project" value="UniProtKB-EC"/>
</dbReference>
<feature type="region of interest" description="Disordered" evidence="13">
    <location>
        <begin position="1"/>
        <end position="26"/>
    </location>
</feature>
<evidence type="ECO:0000256" key="12">
    <source>
        <dbReference type="ARBA" id="ARBA00048169"/>
    </source>
</evidence>
<evidence type="ECO:0000259" key="15">
    <source>
        <dbReference type="Pfam" id="PF03900"/>
    </source>
</evidence>
<evidence type="ECO:0000256" key="7">
    <source>
        <dbReference type="ARBA" id="ARBA00022679"/>
    </source>
</evidence>
<dbReference type="FunFam" id="3.40.190.10:FF:000005">
    <property type="entry name" value="Porphobilinogen deaminase"/>
    <property type="match status" value="1"/>
</dbReference>
<dbReference type="InterPro" id="IPR000860">
    <property type="entry name" value="HemC"/>
</dbReference>
<keyword evidence="17" id="KW-1185">Reference proteome</keyword>
<dbReference type="OrthoDB" id="564646at2759"/>
<dbReference type="UniPathway" id="UPA00251">
    <property type="reaction ID" value="UER00319"/>
</dbReference>
<dbReference type="Proteomes" id="UP000800092">
    <property type="component" value="Unassembled WGS sequence"/>
</dbReference>
<evidence type="ECO:0000256" key="3">
    <source>
        <dbReference type="ARBA" id="ARBA00004735"/>
    </source>
</evidence>
<comment type="pathway">
    <text evidence="3">Porphyrin-containing compound metabolism; protoporphyrin-IX biosynthesis; coproporphyrinogen-III from 5-aminolevulinate: step 2/4.</text>
</comment>
<evidence type="ECO:0000313" key="17">
    <source>
        <dbReference type="Proteomes" id="UP000800092"/>
    </source>
</evidence>
<evidence type="ECO:0000256" key="2">
    <source>
        <dbReference type="ARBA" id="ARBA00002869"/>
    </source>
</evidence>
<evidence type="ECO:0000256" key="1">
    <source>
        <dbReference type="ARBA" id="ARBA00001916"/>
    </source>
</evidence>
<dbReference type="FunFam" id="3.40.190.10:FF:000086">
    <property type="entry name" value="Probable porphobilinogen deaminase"/>
    <property type="match status" value="1"/>
</dbReference>
<dbReference type="PANTHER" id="PTHR11557:SF0">
    <property type="entry name" value="PORPHOBILINOGEN DEAMINASE"/>
    <property type="match status" value="1"/>
</dbReference>
<feature type="domain" description="Porphobilinogen deaminase N-terminal" evidence="14">
    <location>
        <begin position="27"/>
        <end position="242"/>
    </location>
</feature>
<dbReference type="Pfam" id="PF01379">
    <property type="entry name" value="Porphobil_deam"/>
    <property type="match status" value="1"/>
</dbReference>
<dbReference type="PRINTS" id="PR00151">
    <property type="entry name" value="PORPHBDMNASE"/>
</dbReference>
<comment type="cofactor">
    <cofactor evidence="1">
        <name>dipyrromethane</name>
        <dbReference type="ChEBI" id="CHEBI:60342"/>
    </cofactor>
</comment>
<feature type="domain" description="Porphobilinogen deaminase C-terminal" evidence="15">
    <location>
        <begin position="256"/>
        <end position="282"/>
    </location>
</feature>
<keyword evidence="8" id="KW-0350">Heme biosynthesis</keyword>
<dbReference type="EMBL" id="ML991774">
    <property type="protein sequence ID" value="KAF2238852.1"/>
    <property type="molecule type" value="Genomic_DNA"/>
</dbReference>
<protein>
    <recommendedName>
        <fullName evidence="6">Porphobilinogen deaminase</fullName>
        <ecNumber evidence="5">2.5.1.61</ecNumber>
    </recommendedName>
    <alternativeName>
        <fullName evidence="11">Hydroxymethylbilane synthase</fullName>
    </alternativeName>
    <alternativeName>
        <fullName evidence="10">Pre-uroporphyrinogen synthase</fullName>
    </alternativeName>
</protein>
<comment type="function">
    <text evidence="2">Tetrapolymerization of the monopyrrole PBG into the hydroxymethylbilane pre-uroporphyrinogen in several discrete steps.</text>
</comment>
<dbReference type="SUPFAM" id="SSF53850">
    <property type="entry name" value="Periplasmic binding protein-like II"/>
    <property type="match status" value="1"/>
</dbReference>
<evidence type="ECO:0000256" key="6">
    <source>
        <dbReference type="ARBA" id="ARBA00016519"/>
    </source>
</evidence>
<evidence type="ECO:0000256" key="5">
    <source>
        <dbReference type="ARBA" id="ARBA00012655"/>
    </source>
</evidence>
<dbReference type="InterPro" id="IPR022419">
    <property type="entry name" value="Porphobilin_deaminase_cofac_BS"/>
</dbReference>
<evidence type="ECO:0000256" key="9">
    <source>
        <dbReference type="ARBA" id="ARBA00023244"/>
    </source>
</evidence>
<dbReference type="AlphaFoldDB" id="A0A6A6HLX5"/>
<dbReference type="NCBIfam" id="TIGR00212">
    <property type="entry name" value="hemC"/>
    <property type="match status" value="1"/>
</dbReference>
<comment type="similarity">
    <text evidence="4">Belongs to the HMBS family.</text>
</comment>
<reference evidence="16" key="1">
    <citation type="journal article" date="2020" name="Stud. Mycol.">
        <title>101 Dothideomycetes genomes: a test case for predicting lifestyles and emergence of pathogens.</title>
        <authorList>
            <person name="Haridas S."/>
            <person name="Albert R."/>
            <person name="Binder M."/>
            <person name="Bloem J."/>
            <person name="Labutti K."/>
            <person name="Salamov A."/>
            <person name="Andreopoulos B."/>
            <person name="Baker S."/>
            <person name="Barry K."/>
            <person name="Bills G."/>
            <person name="Bluhm B."/>
            <person name="Cannon C."/>
            <person name="Castanera R."/>
            <person name="Culley D."/>
            <person name="Daum C."/>
            <person name="Ezra D."/>
            <person name="Gonzalez J."/>
            <person name="Henrissat B."/>
            <person name="Kuo A."/>
            <person name="Liang C."/>
            <person name="Lipzen A."/>
            <person name="Lutzoni F."/>
            <person name="Magnuson J."/>
            <person name="Mondo S."/>
            <person name="Nolan M."/>
            <person name="Ohm R."/>
            <person name="Pangilinan J."/>
            <person name="Park H.-J."/>
            <person name="Ramirez L."/>
            <person name="Alfaro M."/>
            <person name="Sun H."/>
            <person name="Tritt A."/>
            <person name="Yoshinaga Y."/>
            <person name="Zwiers L.-H."/>
            <person name="Turgeon B."/>
            <person name="Goodwin S."/>
            <person name="Spatafora J."/>
            <person name="Crous P."/>
            <person name="Grigoriev I."/>
        </authorList>
    </citation>
    <scope>NUCLEOTIDE SEQUENCE</scope>
    <source>
        <strain evidence="16">Tuck. ex Michener</strain>
    </source>
</reference>
<dbReference type="SUPFAM" id="SSF54782">
    <property type="entry name" value="Porphobilinogen deaminase (hydroxymethylbilane synthase), C-terminal domain"/>
    <property type="match status" value="1"/>
</dbReference>
<dbReference type="Gene3D" id="3.40.190.10">
    <property type="entry name" value="Periplasmic binding protein-like II"/>
    <property type="match status" value="2"/>
</dbReference>
<keyword evidence="7" id="KW-0808">Transferase</keyword>
<evidence type="ECO:0000313" key="16">
    <source>
        <dbReference type="EMBL" id="KAF2238852.1"/>
    </source>
</evidence>
<dbReference type="GO" id="GO:0006782">
    <property type="term" value="P:protoporphyrinogen IX biosynthetic process"/>
    <property type="evidence" value="ECO:0007669"/>
    <property type="project" value="UniProtKB-UniPathway"/>
</dbReference>
<dbReference type="EC" id="2.5.1.61" evidence="5"/>
<dbReference type="InterPro" id="IPR036803">
    <property type="entry name" value="Porphobilinogen_deaminase_C_sf"/>
</dbReference>
<dbReference type="InterPro" id="IPR022417">
    <property type="entry name" value="Porphobilin_deaminase_N"/>
</dbReference>
<dbReference type="Gene3D" id="3.30.160.40">
    <property type="entry name" value="Porphobilinogen deaminase, C-terminal domain"/>
    <property type="match status" value="1"/>
</dbReference>
<evidence type="ECO:0000259" key="14">
    <source>
        <dbReference type="Pfam" id="PF01379"/>
    </source>
</evidence>
<evidence type="ECO:0000256" key="13">
    <source>
        <dbReference type="SAM" id="MobiDB-lite"/>
    </source>
</evidence>
<dbReference type="PROSITE" id="PS00533">
    <property type="entry name" value="PORPHOBILINOGEN_DEAM"/>
    <property type="match status" value="1"/>
</dbReference>
<organism evidence="16 17">
    <name type="scientific">Viridothelium virens</name>
    <name type="common">Speckled blister lichen</name>
    <name type="synonym">Trypethelium virens</name>
    <dbReference type="NCBI Taxonomy" id="1048519"/>
    <lineage>
        <taxon>Eukaryota</taxon>
        <taxon>Fungi</taxon>
        <taxon>Dikarya</taxon>
        <taxon>Ascomycota</taxon>
        <taxon>Pezizomycotina</taxon>
        <taxon>Dothideomycetes</taxon>
        <taxon>Dothideomycetes incertae sedis</taxon>
        <taxon>Trypetheliales</taxon>
        <taxon>Trypetheliaceae</taxon>
        <taxon>Viridothelium</taxon>
    </lineage>
</organism>
<evidence type="ECO:0000256" key="4">
    <source>
        <dbReference type="ARBA" id="ARBA00005638"/>
    </source>
</evidence>